<dbReference type="InterPro" id="IPR036866">
    <property type="entry name" value="RibonucZ/Hydroxyglut_hydro"/>
</dbReference>
<sequence length="600" mass="65846">MSAVDGLTTVEQWEQYFASFHEHLAPVAHEAGPSITVTEPADTVHPEQTAWARQMPRRIYEPVPGRVYVAHGFQLCSTTMIVGEDGVIIVDPGESDTASAELMAEFRRFTDLPVRAVVFTHRHPDHCYALNGLGITGADVDSGAVEVIAHESFERWLINDAGLVGPILTARTSLVTYAGFGPAGVVHGGLGPVAPPGPRSTHLPTRTVGDTAELTIAGVRIVAFHAYGDAQDEIDLWLPDLRHVHGSETIQGETFPNLYTLRGTAYRDVEAWRAGVDTLLSYARGADTYSGSHMRPWRGNAFIVERITHYRDAIQFLHDQCIRQMNRGATPEELVELVARRLPDHLRDDPWLQPYYGAPEHCVRAIYTGTLGWFTGDATELAAPLHTERARRYVQAIGGRDAVLERAREALAADDPGWAAELLSHVIRVDREDTEARGLKAEALRTWGYRQKNIYWRTMALSGANELDGTVDYSRSFEFQPPEVLRAIPAATIVAGLRVRLDAERAATVHRVLAWRFPDTGGSVALELRRGVAVVHEPAPEQADAEISIDAAAVQDLGAGVGDPEQVLPRAVRVSDPDAVRELLGLFDPVATSTPQLLLR</sequence>
<dbReference type="GO" id="GO:0018909">
    <property type="term" value="P:dodecyl sulfate metabolic process"/>
    <property type="evidence" value="ECO:0007669"/>
    <property type="project" value="InterPro"/>
</dbReference>
<protein>
    <submittedName>
        <fullName evidence="6">MBL fold metallo-hydrolase</fullName>
    </submittedName>
</protein>
<dbReference type="SUPFAM" id="SSF56281">
    <property type="entry name" value="Metallo-hydrolase/oxidoreductase"/>
    <property type="match status" value="1"/>
</dbReference>
<dbReference type="PANTHER" id="PTHR43223:SF2">
    <property type="entry name" value="METALLO-BETA-LACTAMASE DOMAIN-CONTAINING PROTEIN"/>
    <property type="match status" value="1"/>
</dbReference>
<dbReference type="AlphaFoldDB" id="A0A7X6QY67"/>
<dbReference type="GO" id="GO:0046983">
    <property type="term" value="F:protein dimerization activity"/>
    <property type="evidence" value="ECO:0007669"/>
    <property type="project" value="InterPro"/>
</dbReference>
<name>A0A7X6QY67_9CELL</name>
<dbReference type="CDD" id="cd07710">
    <property type="entry name" value="arylsulfatase_Sdsa1-like_MBL-fold"/>
    <property type="match status" value="1"/>
</dbReference>
<comment type="similarity">
    <text evidence="4">Belongs to the metallo-beta-lactamase superfamily. Type III sulfatase family.</text>
</comment>
<keyword evidence="2 6" id="KW-0378">Hydrolase</keyword>
<dbReference type="Proteomes" id="UP000581206">
    <property type="component" value="Unassembled WGS sequence"/>
</dbReference>
<evidence type="ECO:0000256" key="2">
    <source>
        <dbReference type="ARBA" id="ARBA00022801"/>
    </source>
</evidence>
<dbReference type="Pfam" id="PF14863">
    <property type="entry name" value="Alkyl_sulf_dimr"/>
    <property type="match status" value="1"/>
</dbReference>
<evidence type="ECO:0000256" key="4">
    <source>
        <dbReference type="ARBA" id="ARBA00033751"/>
    </source>
</evidence>
<keyword evidence="1" id="KW-0479">Metal-binding</keyword>
<accession>A0A7X6QY67</accession>
<dbReference type="SMART" id="SM00849">
    <property type="entry name" value="Lactamase_B"/>
    <property type="match status" value="1"/>
</dbReference>
<dbReference type="InterPro" id="IPR038536">
    <property type="entry name" value="Alkyl/aryl-sulf_dimr_sf"/>
</dbReference>
<dbReference type="PANTHER" id="PTHR43223">
    <property type="entry name" value="ALKYL/ARYL-SULFATASE"/>
    <property type="match status" value="1"/>
</dbReference>
<proteinExistence type="inferred from homology"/>
<dbReference type="EMBL" id="JAAXOX010000002">
    <property type="protein sequence ID" value="NKY21819.1"/>
    <property type="molecule type" value="Genomic_DNA"/>
</dbReference>
<organism evidence="6 7">
    <name type="scientific">Cellulomonas denverensis</name>
    <dbReference type="NCBI Taxonomy" id="264297"/>
    <lineage>
        <taxon>Bacteria</taxon>
        <taxon>Bacillati</taxon>
        <taxon>Actinomycetota</taxon>
        <taxon>Actinomycetes</taxon>
        <taxon>Micrococcales</taxon>
        <taxon>Cellulomonadaceae</taxon>
        <taxon>Cellulomonas</taxon>
    </lineage>
</organism>
<feature type="domain" description="Metallo-beta-lactamase" evidence="5">
    <location>
        <begin position="75"/>
        <end position="293"/>
    </location>
</feature>
<evidence type="ECO:0000313" key="7">
    <source>
        <dbReference type="Proteomes" id="UP000581206"/>
    </source>
</evidence>
<dbReference type="Gene3D" id="1.25.40.880">
    <property type="entry name" value="Alkyl sulfatase, dimerisation domain"/>
    <property type="match status" value="1"/>
</dbReference>
<evidence type="ECO:0000256" key="1">
    <source>
        <dbReference type="ARBA" id="ARBA00022723"/>
    </source>
</evidence>
<dbReference type="RefSeq" id="WP_168628957.1">
    <property type="nucleotide sequence ID" value="NZ_BONL01000002.1"/>
</dbReference>
<gene>
    <name evidence="6" type="ORF">HGA03_03965</name>
</gene>
<dbReference type="InterPro" id="IPR044097">
    <property type="entry name" value="Bds1/SdsA1_MBL-fold"/>
</dbReference>
<dbReference type="GO" id="GO:0046872">
    <property type="term" value="F:metal ion binding"/>
    <property type="evidence" value="ECO:0007669"/>
    <property type="project" value="UniProtKB-KW"/>
</dbReference>
<dbReference type="InterPro" id="IPR029229">
    <property type="entry name" value="Alkyl_sulf_C"/>
</dbReference>
<evidence type="ECO:0000256" key="3">
    <source>
        <dbReference type="ARBA" id="ARBA00022833"/>
    </source>
</evidence>
<dbReference type="InterPro" id="IPR029228">
    <property type="entry name" value="Alkyl_sulf_dimr"/>
</dbReference>
<keyword evidence="3" id="KW-0862">Zinc</keyword>
<comment type="caution">
    <text evidence="6">The sequence shown here is derived from an EMBL/GenBank/DDBJ whole genome shotgun (WGS) entry which is preliminary data.</text>
</comment>
<reference evidence="6 7" key="1">
    <citation type="submission" date="2020-04" db="EMBL/GenBank/DDBJ databases">
        <title>MicrobeNet Type strains.</title>
        <authorList>
            <person name="Nicholson A.C."/>
        </authorList>
    </citation>
    <scope>NUCLEOTIDE SEQUENCE [LARGE SCALE GENOMIC DNA]</scope>
    <source>
        <strain evidence="6 7">ATCC BAA-788</strain>
    </source>
</reference>
<dbReference type="InterPro" id="IPR036527">
    <property type="entry name" value="SCP2_sterol-bd_dom_sf"/>
</dbReference>
<dbReference type="SUPFAM" id="SSF55718">
    <property type="entry name" value="SCP-like"/>
    <property type="match status" value="1"/>
</dbReference>
<dbReference type="Pfam" id="PF14864">
    <property type="entry name" value="Alkyl_sulf_C"/>
    <property type="match status" value="1"/>
</dbReference>
<dbReference type="GO" id="GO:0018741">
    <property type="term" value="F:linear primary-alkylsulfatase activity"/>
    <property type="evidence" value="ECO:0007669"/>
    <property type="project" value="InterPro"/>
</dbReference>
<evidence type="ECO:0000313" key="6">
    <source>
        <dbReference type="EMBL" id="NKY21819.1"/>
    </source>
</evidence>
<dbReference type="Gene3D" id="3.30.1050.10">
    <property type="entry name" value="SCP2 sterol-binding domain"/>
    <property type="match status" value="1"/>
</dbReference>
<keyword evidence="7" id="KW-1185">Reference proteome</keyword>
<dbReference type="Gene3D" id="3.60.15.30">
    <property type="entry name" value="Metallo-beta-lactamase domain"/>
    <property type="match status" value="1"/>
</dbReference>
<dbReference type="InterPro" id="IPR052195">
    <property type="entry name" value="Bact_Alkyl/Aryl-Sulfatase"/>
</dbReference>
<evidence type="ECO:0000259" key="5">
    <source>
        <dbReference type="SMART" id="SM00849"/>
    </source>
</evidence>
<dbReference type="InterPro" id="IPR001279">
    <property type="entry name" value="Metallo-B-lactamas"/>
</dbReference>
<dbReference type="Pfam" id="PF00753">
    <property type="entry name" value="Lactamase_B"/>
    <property type="match status" value="1"/>
</dbReference>